<evidence type="ECO:0000256" key="5">
    <source>
        <dbReference type="ARBA" id="ARBA00022801"/>
    </source>
</evidence>
<dbReference type="PANTHER" id="PTHR11452">
    <property type="entry name" value="ALPHA-GALACTOSIDASE/ALPHA-N-ACETYLGALACTOSAMINIDASE"/>
    <property type="match status" value="1"/>
</dbReference>
<dbReference type="EMBL" id="AHZU02001174">
    <property type="protein sequence ID" value="KFG35354.1"/>
    <property type="molecule type" value="Genomic_DNA"/>
</dbReference>
<dbReference type="Gene3D" id="2.60.40.1180">
    <property type="entry name" value="Golgi alpha-mannosidase II"/>
    <property type="match status" value="1"/>
</dbReference>
<dbReference type="VEuPathDB" id="ToxoDB:TGDOM2_254880"/>
<dbReference type="EC" id="3.2.1.22" evidence="3 7"/>
<gene>
    <name evidence="11" type="ORF">TGDOM2_254880</name>
</gene>
<evidence type="ECO:0000256" key="4">
    <source>
        <dbReference type="ARBA" id="ARBA00022729"/>
    </source>
</evidence>
<sequence length="747" mass="81829">MLVIRAGSCPGSSGRIARFGGYRKCVFVLGLVGLSTSSLLALCGEASLEPGDPFKSMLPLLKETVQLEEKFLHDVFDDDNEDDNPSNTKQESKPVSPVHTDRLIGWTSASWPACKSEMYNENQLRDIAARLGEFEFQAAGYNAFLLDGCWALPERDSQGRLQPDPERFPSGMKALVDFVRRKGLRFGIGTYLDNSCSEMHTPGVGADPDHDVALFTEWGVDFIKVNACGAPARSIHAPAANWRSAINSKVLDRYPQLVCSWFSEIGSSLPEQKLYTSKIQTEFSELAKFCDVVNIFETTPPTWDSMKKMAATWQARVTAVSSVRHKKFQMSWSPQFLSVNGLASRNLAELRTQFSLWALSGAPIMLAGDITKVPQDVVDILTERGATDVAANVDTMWGNRSLGDGSVQAWISSLFGPRFAIGVSNWGDTPVTHKIDWAEFRDWLGIVRGYPHEIEDIWRHENRGIMRPDGSPLVIELGPHETVLLKSTIQDREESAQEQLPVPQVAGRVPRSRGVGLDFSENPTDPFAPPVDGPVLFPTPAFSSRPILRGSGKVRIFRIGSIISRPPRPARESPFDHLVKTMDQLANQLVTKVIPDLMKDGPQVKQDGARDATKAPEVAQPVPQAKASPAESAEAAVKTSKTTFSSSVEKPDTEKIAKSQPDVRKGQATAASSKMKESGSESSEQPEATQKSSRTGSWSMFVAGLVAAGLLIAFVLVGRALFMAYTKSKVEGPARMQLMQCERPHAS</sequence>
<protein>
    <recommendedName>
        <fullName evidence="3 7">Alpha-galactosidase</fullName>
        <ecNumber evidence="3 7">3.2.1.22</ecNumber>
    </recommendedName>
    <alternativeName>
        <fullName evidence="7">Melibiase</fullName>
    </alternativeName>
</protein>
<dbReference type="Gene3D" id="3.20.20.70">
    <property type="entry name" value="Aldolase class I"/>
    <property type="match status" value="1"/>
</dbReference>
<feature type="domain" description="Alpha galactosidase C-terminal" evidence="10">
    <location>
        <begin position="404"/>
        <end position="486"/>
    </location>
</feature>
<evidence type="ECO:0000313" key="12">
    <source>
        <dbReference type="Proteomes" id="UP000028837"/>
    </source>
</evidence>
<feature type="compositionally biased region" description="Basic and acidic residues" evidence="8">
    <location>
        <begin position="649"/>
        <end position="665"/>
    </location>
</feature>
<dbReference type="AlphaFoldDB" id="A0A086JT86"/>
<comment type="catalytic activity">
    <reaction evidence="1 7">
        <text>Hydrolysis of terminal, non-reducing alpha-D-galactose residues in alpha-D-galactosides, including galactose oligosaccharides, galactomannans and galactolipids.</text>
        <dbReference type="EC" id="3.2.1.22"/>
    </reaction>
</comment>
<name>A0A086JT86_TOXGO</name>
<feature type="compositionally biased region" description="Polar residues" evidence="8">
    <location>
        <begin position="685"/>
        <end position="695"/>
    </location>
</feature>
<evidence type="ECO:0000256" key="7">
    <source>
        <dbReference type="RuleBase" id="RU361168"/>
    </source>
</evidence>
<evidence type="ECO:0000313" key="11">
    <source>
        <dbReference type="EMBL" id="KFG35354.1"/>
    </source>
</evidence>
<comment type="caution">
    <text evidence="11">The sequence shown here is derived from an EMBL/GenBank/DDBJ whole genome shotgun (WGS) entry which is preliminary data.</text>
</comment>
<dbReference type="GO" id="GO:0004557">
    <property type="term" value="F:alpha-galactosidase activity"/>
    <property type="evidence" value="ECO:0007669"/>
    <property type="project" value="UniProtKB-EC"/>
</dbReference>
<evidence type="ECO:0000256" key="2">
    <source>
        <dbReference type="ARBA" id="ARBA00009743"/>
    </source>
</evidence>
<dbReference type="InterPro" id="IPR017853">
    <property type="entry name" value="GH"/>
</dbReference>
<dbReference type="Pfam" id="PF17801">
    <property type="entry name" value="Melibiase_C"/>
    <property type="match status" value="1"/>
</dbReference>
<comment type="similarity">
    <text evidence="2 7">Belongs to the glycosyl hydrolase 27 family.</text>
</comment>
<dbReference type="InterPro" id="IPR002241">
    <property type="entry name" value="Glyco_hydro_27"/>
</dbReference>
<dbReference type="InterPro" id="IPR013780">
    <property type="entry name" value="Glyco_hydro_b"/>
</dbReference>
<keyword evidence="4" id="KW-0732">Signal</keyword>
<keyword evidence="9" id="KW-1133">Transmembrane helix</keyword>
<dbReference type="GO" id="GO:0005975">
    <property type="term" value="P:carbohydrate metabolic process"/>
    <property type="evidence" value="ECO:0007669"/>
    <property type="project" value="InterPro"/>
</dbReference>
<reference evidence="11 12" key="1">
    <citation type="submission" date="2014-02" db="EMBL/GenBank/DDBJ databases">
        <authorList>
            <person name="Sibley D."/>
            <person name="Venepally P."/>
            <person name="Karamycheva S."/>
            <person name="Hadjithomas M."/>
            <person name="Khan A."/>
            <person name="Brunk B."/>
            <person name="Roos D."/>
            <person name="Caler E."/>
            <person name="Lorenzi H."/>
        </authorList>
    </citation>
    <scope>NUCLEOTIDE SEQUENCE [LARGE SCALE GENOMIC DNA]</scope>
    <source>
        <strain evidence="11 12">GAB2-2007-GAL-DOM2</strain>
    </source>
</reference>
<keyword evidence="9" id="KW-0812">Transmembrane</keyword>
<organism evidence="11 12">
    <name type="scientific">Toxoplasma gondii GAB2-2007-GAL-DOM2</name>
    <dbReference type="NCBI Taxonomy" id="1130820"/>
    <lineage>
        <taxon>Eukaryota</taxon>
        <taxon>Sar</taxon>
        <taxon>Alveolata</taxon>
        <taxon>Apicomplexa</taxon>
        <taxon>Conoidasida</taxon>
        <taxon>Coccidia</taxon>
        <taxon>Eucoccidiorida</taxon>
        <taxon>Eimeriorina</taxon>
        <taxon>Sarcocystidae</taxon>
        <taxon>Toxoplasma</taxon>
    </lineage>
</organism>
<accession>A0A086JT86</accession>
<evidence type="ECO:0000256" key="6">
    <source>
        <dbReference type="ARBA" id="ARBA00023295"/>
    </source>
</evidence>
<dbReference type="PANTHER" id="PTHR11452:SF33">
    <property type="entry name" value="ALPHA-GALACTOSIDASE 2"/>
    <property type="match status" value="1"/>
</dbReference>
<feature type="region of interest" description="Disordered" evidence="8">
    <location>
        <begin position="599"/>
        <end position="695"/>
    </location>
</feature>
<evidence type="ECO:0000256" key="8">
    <source>
        <dbReference type="SAM" id="MobiDB-lite"/>
    </source>
</evidence>
<dbReference type="SUPFAM" id="SSF51011">
    <property type="entry name" value="Glycosyl hydrolase domain"/>
    <property type="match status" value="1"/>
</dbReference>
<keyword evidence="9" id="KW-0472">Membrane</keyword>
<dbReference type="OrthoDB" id="5795902at2759"/>
<keyword evidence="7" id="KW-1015">Disulfide bond</keyword>
<keyword evidence="6 7" id="KW-0326">Glycosidase</keyword>
<proteinExistence type="inferred from homology"/>
<dbReference type="Proteomes" id="UP000028837">
    <property type="component" value="Unassembled WGS sequence"/>
</dbReference>
<keyword evidence="5 7" id="KW-0378">Hydrolase</keyword>
<evidence type="ECO:0000256" key="9">
    <source>
        <dbReference type="SAM" id="Phobius"/>
    </source>
</evidence>
<dbReference type="InterPro" id="IPR041233">
    <property type="entry name" value="Melibiase_C"/>
</dbReference>
<dbReference type="Pfam" id="PF16499">
    <property type="entry name" value="Melibiase_2"/>
    <property type="match status" value="1"/>
</dbReference>
<feature type="compositionally biased region" description="Low complexity" evidence="8">
    <location>
        <begin position="625"/>
        <end position="647"/>
    </location>
</feature>
<dbReference type="PRINTS" id="PR00740">
    <property type="entry name" value="GLHYDRLASE27"/>
</dbReference>
<evidence type="ECO:0000256" key="3">
    <source>
        <dbReference type="ARBA" id="ARBA00012755"/>
    </source>
</evidence>
<dbReference type="InterPro" id="IPR013785">
    <property type="entry name" value="Aldolase_TIM"/>
</dbReference>
<dbReference type="SUPFAM" id="SSF51445">
    <property type="entry name" value="(Trans)glycosidases"/>
    <property type="match status" value="1"/>
</dbReference>
<evidence type="ECO:0000256" key="1">
    <source>
        <dbReference type="ARBA" id="ARBA00001255"/>
    </source>
</evidence>
<feature type="transmembrane region" description="Helical" evidence="9">
    <location>
        <begin position="698"/>
        <end position="722"/>
    </location>
</feature>
<evidence type="ECO:0000259" key="10">
    <source>
        <dbReference type="Pfam" id="PF17801"/>
    </source>
</evidence>
<feature type="region of interest" description="Disordered" evidence="8">
    <location>
        <begin position="76"/>
        <end position="98"/>
    </location>
</feature>